<dbReference type="InterPro" id="IPR018326">
    <property type="entry name" value="Rad4_beta-hairpin_dom1"/>
</dbReference>
<dbReference type="InterPro" id="IPR004583">
    <property type="entry name" value="DNA_repair_Rad4"/>
</dbReference>
<feature type="region of interest" description="Disordered" evidence="6">
    <location>
        <begin position="861"/>
        <end position="917"/>
    </location>
</feature>
<dbReference type="GO" id="GO:0003697">
    <property type="term" value="F:single-stranded DNA binding"/>
    <property type="evidence" value="ECO:0007669"/>
    <property type="project" value="TreeGrafter"/>
</dbReference>
<dbReference type="Pfam" id="PF10404">
    <property type="entry name" value="BHD_2"/>
    <property type="match status" value="1"/>
</dbReference>
<evidence type="ECO:0000256" key="5">
    <source>
        <dbReference type="ARBA" id="ARBA00023242"/>
    </source>
</evidence>
<organism evidence="10 11">
    <name type="scientific">Gomphillus americanus</name>
    <dbReference type="NCBI Taxonomy" id="1940652"/>
    <lineage>
        <taxon>Eukaryota</taxon>
        <taxon>Fungi</taxon>
        <taxon>Dikarya</taxon>
        <taxon>Ascomycota</taxon>
        <taxon>Pezizomycotina</taxon>
        <taxon>Lecanoromycetes</taxon>
        <taxon>OSLEUM clade</taxon>
        <taxon>Ostropomycetidae</taxon>
        <taxon>Ostropales</taxon>
        <taxon>Graphidaceae</taxon>
        <taxon>Gomphilloideae</taxon>
        <taxon>Gomphillus</taxon>
    </lineage>
</organism>
<feature type="compositionally biased region" description="Basic residues" evidence="6">
    <location>
        <begin position="1"/>
        <end position="18"/>
    </location>
</feature>
<feature type="region of interest" description="Disordered" evidence="6">
    <location>
        <begin position="749"/>
        <end position="800"/>
    </location>
</feature>
<evidence type="ECO:0000259" key="7">
    <source>
        <dbReference type="SMART" id="SM01030"/>
    </source>
</evidence>
<keyword evidence="5" id="KW-0539">Nucleus</keyword>
<feature type="compositionally biased region" description="Acidic residues" evidence="6">
    <location>
        <begin position="87"/>
        <end position="97"/>
    </location>
</feature>
<dbReference type="PANTHER" id="PTHR12135">
    <property type="entry name" value="DNA REPAIR PROTEIN XP-C / RAD4"/>
    <property type="match status" value="1"/>
</dbReference>
<gene>
    <name evidence="10" type="ORF">GOMPHAMPRED_004880</name>
</gene>
<evidence type="ECO:0000256" key="6">
    <source>
        <dbReference type="SAM" id="MobiDB-lite"/>
    </source>
</evidence>
<feature type="domain" description="Rad4 beta-hairpin" evidence="7">
    <location>
        <begin position="495"/>
        <end position="551"/>
    </location>
</feature>
<dbReference type="Pfam" id="PF10405">
    <property type="entry name" value="BHD_3"/>
    <property type="match status" value="1"/>
</dbReference>
<name>A0A8H3I7Z7_9LECA</name>
<dbReference type="PANTHER" id="PTHR12135:SF0">
    <property type="entry name" value="DNA REPAIR PROTEIN COMPLEMENTING XP-C CELLS"/>
    <property type="match status" value="1"/>
</dbReference>
<evidence type="ECO:0000313" key="10">
    <source>
        <dbReference type="EMBL" id="CAF9906695.1"/>
    </source>
</evidence>
<comment type="caution">
    <text evidence="10">The sequence shown here is derived from an EMBL/GenBank/DDBJ whole genome shotgun (WGS) entry which is preliminary data.</text>
</comment>
<reference evidence="10" key="1">
    <citation type="submission" date="2021-03" db="EMBL/GenBank/DDBJ databases">
        <authorList>
            <person name="Tagirdzhanova G."/>
        </authorList>
    </citation>
    <scope>NUCLEOTIDE SEQUENCE</scope>
</reference>
<dbReference type="InterPro" id="IPR036985">
    <property type="entry name" value="Transglutaminase-like_sf"/>
</dbReference>
<dbReference type="Proteomes" id="UP000664169">
    <property type="component" value="Unassembled WGS sequence"/>
</dbReference>
<evidence type="ECO:0000256" key="1">
    <source>
        <dbReference type="ARBA" id="ARBA00004123"/>
    </source>
</evidence>
<keyword evidence="4" id="KW-0234">DNA repair</keyword>
<keyword evidence="11" id="KW-1185">Reference proteome</keyword>
<dbReference type="InterPro" id="IPR018328">
    <property type="entry name" value="Rad4_beta-hairpin_dom3"/>
</dbReference>
<feature type="domain" description="Rad4 beta-hairpin" evidence="9">
    <location>
        <begin position="626"/>
        <end position="700"/>
    </location>
</feature>
<dbReference type="Gene3D" id="3.30.70.2460">
    <property type="entry name" value="Rad4, beta-hairpin domain BHD3"/>
    <property type="match status" value="1"/>
</dbReference>
<dbReference type="SMART" id="SM01032">
    <property type="entry name" value="BHD_3"/>
    <property type="match status" value="1"/>
</dbReference>
<comment type="subcellular location">
    <subcellularLocation>
        <location evidence="1">Nucleus</location>
    </subcellularLocation>
</comment>
<dbReference type="InterPro" id="IPR018327">
    <property type="entry name" value="BHD_2"/>
</dbReference>
<feature type="compositionally biased region" description="Basic and acidic residues" evidence="6">
    <location>
        <begin position="47"/>
        <end position="59"/>
    </location>
</feature>
<dbReference type="GO" id="GO:0006298">
    <property type="term" value="P:mismatch repair"/>
    <property type="evidence" value="ECO:0007669"/>
    <property type="project" value="TreeGrafter"/>
</dbReference>
<dbReference type="InterPro" id="IPR038765">
    <property type="entry name" value="Papain-like_cys_pep_sf"/>
</dbReference>
<feature type="compositionally biased region" description="Low complexity" evidence="6">
    <location>
        <begin position="878"/>
        <end position="904"/>
    </location>
</feature>
<dbReference type="GO" id="GO:0000111">
    <property type="term" value="C:nucleotide-excision repair factor 2 complex"/>
    <property type="evidence" value="ECO:0007669"/>
    <property type="project" value="TreeGrafter"/>
</dbReference>
<dbReference type="GO" id="GO:0006289">
    <property type="term" value="P:nucleotide-excision repair"/>
    <property type="evidence" value="ECO:0007669"/>
    <property type="project" value="InterPro"/>
</dbReference>
<dbReference type="Pfam" id="PF03835">
    <property type="entry name" value="Rad4"/>
    <property type="match status" value="1"/>
</dbReference>
<evidence type="ECO:0000259" key="8">
    <source>
        <dbReference type="SMART" id="SM01031"/>
    </source>
</evidence>
<evidence type="ECO:0000256" key="2">
    <source>
        <dbReference type="ARBA" id="ARBA00009525"/>
    </source>
</evidence>
<evidence type="ECO:0000256" key="4">
    <source>
        <dbReference type="ARBA" id="ARBA00023204"/>
    </source>
</evidence>
<dbReference type="AlphaFoldDB" id="A0A8H3I7Z7"/>
<feature type="domain" description="Rad4 beta-hairpin" evidence="8">
    <location>
        <begin position="553"/>
        <end position="619"/>
    </location>
</feature>
<dbReference type="GO" id="GO:0071942">
    <property type="term" value="C:XPC complex"/>
    <property type="evidence" value="ECO:0007669"/>
    <property type="project" value="TreeGrafter"/>
</dbReference>
<dbReference type="EMBL" id="CAJPDQ010000003">
    <property type="protein sequence ID" value="CAF9906695.1"/>
    <property type="molecule type" value="Genomic_DNA"/>
</dbReference>
<dbReference type="InterPro" id="IPR042488">
    <property type="entry name" value="Rad4_BHD3_sf"/>
</dbReference>
<feature type="region of interest" description="Disordered" evidence="6">
    <location>
        <begin position="1"/>
        <end position="97"/>
    </location>
</feature>
<protein>
    <submittedName>
        <fullName evidence="10">Uncharacterized protein</fullName>
    </submittedName>
</protein>
<dbReference type="Gene3D" id="3.90.260.10">
    <property type="entry name" value="Transglutaminase-like"/>
    <property type="match status" value="1"/>
</dbReference>
<dbReference type="Pfam" id="PF10403">
    <property type="entry name" value="BHD_1"/>
    <property type="match status" value="1"/>
</dbReference>
<sequence>MAPRRRRTAHANAHRPKAKREPSAAPDPYQSLVAEYLAAEASGPENEDGRSAKRRRVDESGTEDGNLISFENEDNLRPPSKQQYAYDDSDDEVTDEYSDADFEDVVLSDAPRTALKLNPPGDLQLNLSGQNVEPQKRLSAGRRKALTAADRKMRLEIHKIHVLALLSHGRLRNRWCNDDKVQAAFRGFLPASIRKMFKDDTAQTQWQRSRSLKMGLEKAVEIFKDQFQISARGTTRCYWSESPSIEQTDAVPRDIDLPIEKEDFQTLATKRKASRDVGAQLFCALLRSVGLDVRLVCSLQPLPIRAAFRPASLNRPEPVIVPFHDNRSGMLQEQSKTESPMGIKDGTGSIPQGVRRFGHAAKKAISTPTKVPTKKRIHESSFPIYWVEVFNVADQKWIPVDPLILKIVDKPSKYEPPANDAENSMSYVVAIDEDGYVKDVTRRYTHAYNAKTRLNRVESTKDGYEWWQRIMRVFRDPLPQDRDQVEDSELAGKEAREPMPRNIVEFKNHPHYALERHLRQNEVLHPKRQVGTISSGSNKSIEAVYRRNDVHTVRSADAWFRKGQQVKLNEMPLKYLEAKKTQGQRTRDDEMDDEGAEIPGIHAGTPLFAAYQTEQYTPPPVLNGIIPKNIYGNIDVYTAWMVPAGGVWINHPFAGGAAKLLSLDWADAVTGFEFRGRTGTAIIKGVVVAGEYHEAVVETIKALQYAIEEEELHNRSMLVLQMWKRFLIALRIRERIKSYHVEGEELEEAAAKQQSGSEYTDDNASDNGETSGGFLRTAHEAQSDTDTPMPTATPHETQQDAETLPKALQDAMAPILSTWGEPLPTIINNPIPPFQNHNVPDEYTDTSGGFFLDNTTFPDHASGGFIIPDPSEVGEGESTLSSKTTTTTTSSSNKSASAAGSLLSHDPDDDDVEPEWI</sequence>
<dbReference type="OrthoDB" id="300780at2759"/>
<evidence type="ECO:0000259" key="9">
    <source>
        <dbReference type="SMART" id="SM01032"/>
    </source>
</evidence>
<dbReference type="InterPro" id="IPR018325">
    <property type="entry name" value="Rad4/PNGase_transGLS-fold"/>
</dbReference>
<accession>A0A8H3I7Z7</accession>
<evidence type="ECO:0000313" key="11">
    <source>
        <dbReference type="Proteomes" id="UP000664169"/>
    </source>
</evidence>
<keyword evidence="3" id="KW-0227">DNA damage</keyword>
<feature type="compositionally biased region" description="Polar residues" evidence="6">
    <location>
        <begin position="784"/>
        <end position="796"/>
    </location>
</feature>
<dbReference type="Gene3D" id="2.20.20.110">
    <property type="entry name" value="Rad4, beta-hairpin domain BHD1"/>
    <property type="match status" value="1"/>
</dbReference>
<dbReference type="GO" id="GO:0003684">
    <property type="term" value="F:damaged DNA binding"/>
    <property type="evidence" value="ECO:0007669"/>
    <property type="project" value="InterPro"/>
</dbReference>
<feature type="compositionally biased region" description="Acidic residues" evidence="6">
    <location>
        <begin position="907"/>
        <end position="917"/>
    </location>
</feature>
<dbReference type="SMART" id="SM01030">
    <property type="entry name" value="BHD_1"/>
    <property type="match status" value="1"/>
</dbReference>
<comment type="similarity">
    <text evidence="2">Belongs to the XPC family.</text>
</comment>
<dbReference type="SMART" id="SM01031">
    <property type="entry name" value="BHD_2"/>
    <property type="match status" value="1"/>
</dbReference>
<evidence type="ECO:0000256" key="3">
    <source>
        <dbReference type="ARBA" id="ARBA00022763"/>
    </source>
</evidence>
<dbReference type="GO" id="GO:0005737">
    <property type="term" value="C:cytoplasm"/>
    <property type="evidence" value="ECO:0007669"/>
    <property type="project" value="TreeGrafter"/>
</dbReference>
<proteinExistence type="inferred from homology"/>
<dbReference type="SUPFAM" id="SSF54001">
    <property type="entry name" value="Cysteine proteinases"/>
    <property type="match status" value="1"/>
</dbReference>